<gene>
    <name evidence="1" type="ORF">H5410_018449</name>
</gene>
<evidence type="ECO:0000313" key="2">
    <source>
        <dbReference type="Proteomes" id="UP000824120"/>
    </source>
</evidence>
<dbReference type="Proteomes" id="UP000824120">
    <property type="component" value="Chromosome 3"/>
</dbReference>
<proteinExistence type="predicted"/>
<dbReference type="EMBL" id="JACXVP010000003">
    <property type="protein sequence ID" value="KAG5618625.1"/>
    <property type="molecule type" value="Genomic_DNA"/>
</dbReference>
<name>A0A9J6A263_SOLCO</name>
<reference evidence="1 2" key="1">
    <citation type="submission" date="2020-09" db="EMBL/GenBank/DDBJ databases">
        <title>De no assembly of potato wild relative species, Solanum commersonii.</title>
        <authorList>
            <person name="Cho K."/>
        </authorList>
    </citation>
    <scope>NUCLEOTIDE SEQUENCE [LARGE SCALE GENOMIC DNA]</scope>
    <source>
        <strain evidence="1">LZ3.2</strain>
        <tissue evidence="1">Leaf</tissue>
    </source>
</reference>
<comment type="caution">
    <text evidence="1">The sequence shown here is derived from an EMBL/GenBank/DDBJ whole genome shotgun (WGS) entry which is preliminary data.</text>
</comment>
<evidence type="ECO:0000313" key="1">
    <source>
        <dbReference type="EMBL" id="KAG5618625.1"/>
    </source>
</evidence>
<sequence length="62" mass="6918">MRNRGRNGIFLRFRNSKSGTRSGGELVSQRGARLLFRGFCRIVAATLTFLTAEEEGERGGQQ</sequence>
<accession>A0A9J6A263</accession>
<dbReference type="AlphaFoldDB" id="A0A9J6A263"/>
<keyword evidence="2" id="KW-1185">Reference proteome</keyword>
<protein>
    <submittedName>
        <fullName evidence="1">Uncharacterized protein</fullName>
    </submittedName>
</protein>
<organism evidence="1 2">
    <name type="scientific">Solanum commersonii</name>
    <name type="common">Commerson's wild potato</name>
    <name type="synonym">Commerson's nightshade</name>
    <dbReference type="NCBI Taxonomy" id="4109"/>
    <lineage>
        <taxon>Eukaryota</taxon>
        <taxon>Viridiplantae</taxon>
        <taxon>Streptophyta</taxon>
        <taxon>Embryophyta</taxon>
        <taxon>Tracheophyta</taxon>
        <taxon>Spermatophyta</taxon>
        <taxon>Magnoliopsida</taxon>
        <taxon>eudicotyledons</taxon>
        <taxon>Gunneridae</taxon>
        <taxon>Pentapetalae</taxon>
        <taxon>asterids</taxon>
        <taxon>lamiids</taxon>
        <taxon>Solanales</taxon>
        <taxon>Solanaceae</taxon>
        <taxon>Solanoideae</taxon>
        <taxon>Solaneae</taxon>
        <taxon>Solanum</taxon>
    </lineage>
</organism>